<evidence type="ECO:0000256" key="1">
    <source>
        <dbReference type="SAM" id="MobiDB-lite"/>
    </source>
</evidence>
<keyword evidence="3" id="KW-1185">Reference proteome</keyword>
<comment type="caution">
    <text evidence="2">The sequence shown here is derived from an EMBL/GenBank/DDBJ whole genome shotgun (WGS) entry which is preliminary data.</text>
</comment>
<organism evidence="2 3">
    <name type="scientific">Gossypium stocksii</name>
    <dbReference type="NCBI Taxonomy" id="47602"/>
    <lineage>
        <taxon>Eukaryota</taxon>
        <taxon>Viridiplantae</taxon>
        <taxon>Streptophyta</taxon>
        <taxon>Embryophyta</taxon>
        <taxon>Tracheophyta</taxon>
        <taxon>Spermatophyta</taxon>
        <taxon>Magnoliopsida</taxon>
        <taxon>eudicotyledons</taxon>
        <taxon>Gunneridae</taxon>
        <taxon>Pentapetalae</taxon>
        <taxon>rosids</taxon>
        <taxon>malvids</taxon>
        <taxon>Malvales</taxon>
        <taxon>Malvaceae</taxon>
        <taxon>Malvoideae</taxon>
        <taxon>Gossypium</taxon>
    </lineage>
</organism>
<evidence type="ECO:0000313" key="2">
    <source>
        <dbReference type="EMBL" id="KAH1039306.1"/>
    </source>
</evidence>
<feature type="region of interest" description="Disordered" evidence="1">
    <location>
        <begin position="22"/>
        <end position="55"/>
    </location>
</feature>
<gene>
    <name evidence="2" type="ORF">J1N35_041049</name>
</gene>
<sequence>MRMIERRHGIDPPQYRLVQSAEQEDLEDIIDDVSPPHEEPPSQPPPIHRPVHAAA</sequence>
<dbReference type="EMBL" id="JAIQCV010000012">
    <property type="protein sequence ID" value="KAH1039306.1"/>
    <property type="molecule type" value="Genomic_DNA"/>
</dbReference>
<protein>
    <submittedName>
        <fullName evidence="2">Uncharacterized protein</fullName>
    </submittedName>
</protein>
<dbReference type="Proteomes" id="UP000828251">
    <property type="component" value="Unassembled WGS sequence"/>
</dbReference>
<evidence type="ECO:0000313" key="3">
    <source>
        <dbReference type="Proteomes" id="UP000828251"/>
    </source>
</evidence>
<name>A0A9D3UER3_9ROSI</name>
<dbReference type="AlphaFoldDB" id="A0A9D3UER3"/>
<reference evidence="2 3" key="1">
    <citation type="journal article" date="2021" name="Plant Biotechnol. J.">
        <title>Multi-omics assisted identification of the key and species-specific regulatory components of drought-tolerant mechanisms in Gossypium stocksii.</title>
        <authorList>
            <person name="Yu D."/>
            <person name="Ke L."/>
            <person name="Zhang D."/>
            <person name="Wu Y."/>
            <person name="Sun Y."/>
            <person name="Mei J."/>
            <person name="Sun J."/>
            <person name="Sun Y."/>
        </authorList>
    </citation>
    <scope>NUCLEOTIDE SEQUENCE [LARGE SCALE GENOMIC DNA]</scope>
    <source>
        <strain evidence="3">cv. E1</strain>
        <tissue evidence="2">Leaf</tissue>
    </source>
</reference>
<accession>A0A9D3UER3</accession>
<proteinExistence type="predicted"/>
<feature type="compositionally biased region" description="Acidic residues" evidence="1">
    <location>
        <begin position="22"/>
        <end position="31"/>
    </location>
</feature>